<dbReference type="PANTHER" id="PTHR30040:SF2">
    <property type="entry name" value="FAD:PROTEIN FMN TRANSFERASE"/>
    <property type="match status" value="1"/>
</dbReference>
<evidence type="ECO:0000256" key="5">
    <source>
        <dbReference type="ARBA" id="ARBA00022679"/>
    </source>
</evidence>
<evidence type="ECO:0000256" key="10">
    <source>
        <dbReference type="ARBA" id="ARBA00048540"/>
    </source>
</evidence>
<gene>
    <name evidence="13" type="ORF">F0M18_06905</name>
</gene>
<dbReference type="Pfam" id="PF02424">
    <property type="entry name" value="ApbE"/>
    <property type="match status" value="1"/>
</dbReference>
<evidence type="ECO:0000256" key="8">
    <source>
        <dbReference type="ARBA" id="ARBA00022842"/>
    </source>
</evidence>
<keyword evidence="8 11" id="KW-0460">Magnesium</keyword>
<accession>A0A5B0X196</accession>
<dbReference type="Proteomes" id="UP000323708">
    <property type="component" value="Unassembled WGS sequence"/>
</dbReference>
<dbReference type="Gene3D" id="3.10.520.10">
    <property type="entry name" value="ApbE-like domains"/>
    <property type="match status" value="1"/>
</dbReference>
<dbReference type="GO" id="GO:0046872">
    <property type="term" value="F:metal ion binding"/>
    <property type="evidence" value="ECO:0007669"/>
    <property type="project" value="UniProtKB-UniRule"/>
</dbReference>
<organism evidence="13 14">
    <name type="scientific">Pseudohalioglobus sediminis</name>
    <dbReference type="NCBI Taxonomy" id="2606449"/>
    <lineage>
        <taxon>Bacteria</taxon>
        <taxon>Pseudomonadati</taxon>
        <taxon>Pseudomonadota</taxon>
        <taxon>Gammaproteobacteria</taxon>
        <taxon>Cellvibrionales</taxon>
        <taxon>Halieaceae</taxon>
        <taxon>Pseudohalioglobus</taxon>
    </lineage>
</organism>
<keyword evidence="7 11" id="KW-0274">FAD</keyword>
<evidence type="ECO:0000256" key="3">
    <source>
        <dbReference type="ARBA" id="ARBA00016337"/>
    </source>
</evidence>
<comment type="similarity">
    <text evidence="1 11">Belongs to the ApbE family.</text>
</comment>
<dbReference type="EMBL" id="VTUX01000003">
    <property type="protein sequence ID" value="KAA1192398.1"/>
    <property type="molecule type" value="Genomic_DNA"/>
</dbReference>
<feature type="binding site" evidence="12">
    <location>
        <position position="174"/>
    </location>
    <ligand>
        <name>Mg(2+)</name>
        <dbReference type="ChEBI" id="CHEBI:18420"/>
    </ligand>
</feature>
<keyword evidence="4 11" id="KW-0285">Flavoprotein</keyword>
<dbReference type="PIRSF" id="PIRSF006268">
    <property type="entry name" value="ApbE"/>
    <property type="match status" value="1"/>
</dbReference>
<comment type="cofactor">
    <cofactor evidence="12">
        <name>Mg(2+)</name>
        <dbReference type="ChEBI" id="CHEBI:18420"/>
    </cofactor>
    <cofactor evidence="12">
        <name>Mn(2+)</name>
        <dbReference type="ChEBI" id="CHEBI:29035"/>
    </cofactor>
    <text evidence="12">Magnesium. Can also use manganese.</text>
</comment>
<evidence type="ECO:0000313" key="13">
    <source>
        <dbReference type="EMBL" id="KAA1192398.1"/>
    </source>
</evidence>
<comment type="catalytic activity">
    <reaction evidence="10 11">
        <text>L-threonyl-[protein] + FAD = FMN-L-threonyl-[protein] + AMP + H(+)</text>
        <dbReference type="Rhea" id="RHEA:36847"/>
        <dbReference type="Rhea" id="RHEA-COMP:11060"/>
        <dbReference type="Rhea" id="RHEA-COMP:11061"/>
        <dbReference type="ChEBI" id="CHEBI:15378"/>
        <dbReference type="ChEBI" id="CHEBI:30013"/>
        <dbReference type="ChEBI" id="CHEBI:57692"/>
        <dbReference type="ChEBI" id="CHEBI:74257"/>
        <dbReference type="ChEBI" id="CHEBI:456215"/>
        <dbReference type="EC" id="2.7.1.180"/>
    </reaction>
</comment>
<proteinExistence type="inferred from homology"/>
<evidence type="ECO:0000256" key="7">
    <source>
        <dbReference type="ARBA" id="ARBA00022827"/>
    </source>
</evidence>
<feature type="binding site" evidence="12">
    <location>
        <position position="289"/>
    </location>
    <ligand>
        <name>Mg(2+)</name>
        <dbReference type="ChEBI" id="CHEBI:18420"/>
    </ligand>
</feature>
<keyword evidence="6 11" id="KW-0479">Metal-binding</keyword>
<dbReference type="RefSeq" id="WP_149610690.1">
    <property type="nucleotide sequence ID" value="NZ_VTUX01000003.1"/>
</dbReference>
<evidence type="ECO:0000256" key="2">
    <source>
        <dbReference type="ARBA" id="ARBA00011955"/>
    </source>
</evidence>
<dbReference type="InterPro" id="IPR024932">
    <property type="entry name" value="ApbE"/>
</dbReference>
<name>A0A5B0X196_9GAMM</name>
<dbReference type="AlphaFoldDB" id="A0A5B0X196"/>
<dbReference type="InterPro" id="IPR003374">
    <property type="entry name" value="ApbE-like_sf"/>
</dbReference>
<sequence>MCVTPSFSLSQLFALVVIALLPVLGHAQWLQDTRALMGTEITVELMEPGAGEGEALLEAVFTEFHRLDLMMNPWNEESVLARVNRDAFAGPVSVPAEMVAVLERALYYSRLSGGAFDVSFAAASQYYDFRRGRTPSKAEREEGVRAIDYRSVELDTQAATVRFLRPGMALDFGGIAKGFAVDRGIDILRAAGVEAAVVSAGGDSRMLGDLGERPRMVGIRHPRQQDDYVAIIPLSNTAISTSGDYERYFERDGVRYHHILDPATGDSARAVLSASIIAAQAIDSDALSTTVFVLGVERGLALVNRLPGVDAIIVDGQGRLHYSAELLLSTKE</sequence>
<evidence type="ECO:0000256" key="11">
    <source>
        <dbReference type="PIRNR" id="PIRNR006268"/>
    </source>
</evidence>
<keyword evidence="5 11" id="KW-0808">Transferase</keyword>
<dbReference type="PANTHER" id="PTHR30040">
    <property type="entry name" value="THIAMINE BIOSYNTHESIS LIPOPROTEIN APBE"/>
    <property type="match status" value="1"/>
</dbReference>
<evidence type="ECO:0000256" key="6">
    <source>
        <dbReference type="ARBA" id="ARBA00022723"/>
    </source>
</evidence>
<protein>
    <recommendedName>
        <fullName evidence="3 11">FAD:protein FMN transferase</fullName>
        <ecNumber evidence="2 11">2.7.1.180</ecNumber>
    </recommendedName>
    <alternativeName>
        <fullName evidence="9 11">Flavin transferase</fullName>
    </alternativeName>
</protein>
<keyword evidence="14" id="KW-1185">Reference proteome</keyword>
<comment type="caution">
    <text evidence="13">The sequence shown here is derived from an EMBL/GenBank/DDBJ whole genome shotgun (WGS) entry which is preliminary data.</text>
</comment>
<evidence type="ECO:0000256" key="9">
    <source>
        <dbReference type="ARBA" id="ARBA00031306"/>
    </source>
</evidence>
<feature type="binding site" evidence="12">
    <location>
        <position position="285"/>
    </location>
    <ligand>
        <name>Mg(2+)</name>
        <dbReference type="ChEBI" id="CHEBI:18420"/>
    </ligand>
</feature>
<dbReference type="GO" id="GO:0016740">
    <property type="term" value="F:transferase activity"/>
    <property type="evidence" value="ECO:0007669"/>
    <property type="project" value="UniProtKB-UniRule"/>
</dbReference>
<dbReference type="SUPFAM" id="SSF143631">
    <property type="entry name" value="ApbE-like"/>
    <property type="match status" value="1"/>
</dbReference>
<evidence type="ECO:0000256" key="1">
    <source>
        <dbReference type="ARBA" id="ARBA00008282"/>
    </source>
</evidence>
<evidence type="ECO:0000313" key="14">
    <source>
        <dbReference type="Proteomes" id="UP000323708"/>
    </source>
</evidence>
<evidence type="ECO:0000256" key="12">
    <source>
        <dbReference type="PIRSR" id="PIRSR006268-2"/>
    </source>
</evidence>
<dbReference type="EC" id="2.7.1.180" evidence="2 11"/>
<evidence type="ECO:0000256" key="4">
    <source>
        <dbReference type="ARBA" id="ARBA00022630"/>
    </source>
</evidence>
<reference evidence="13 14" key="1">
    <citation type="submission" date="2019-09" db="EMBL/GenBank/DDBJ databases">
        <authorList>
            <person name="Chen X.-Y."/>
        </authorList>
    </citation>
    <scope>NUCLEOTIDE SEQUENCE [LARGE SCALE GENOMIC DNA]</scope>
    <source>
        <strain evidence="13 14">NY5</strain>
    </source>
</reference>